<evidence type="ECO:0000259" key="2">
    <source>
        <dbReference type="Pfam" id="PF01757"/>
    </source>
</evidence>
<dbReference type="EMBL" id="JACHFM010000002">
    <property type="protein sequence ID" value="MBB5222042.1"/>
    <property type="molecule type" value="Genomic_DNA"/>
</dbReference>
<sequence>MIAAPPATVPAARAADLDIARALGITLVVAGHALIGVERALGETPGGRFAIVVIYAVHMPLFFFLSGLLARSALTEPPRTFARRLASRFVWPYLLWSLVILSFHASFSDVTNTRVEAVHPLRVLWAPPSVMWFLYVLGGSLALARLLRPLPVAATRAIGCALILVGLLLADRTPDAWLLPYLRFTGLLLIATTLDPARIRGAAANPAARVSALVLLASGTAFAALAATAPIAGYPAAEVRYLPAAAGGILLALAASDALARTALAGAVARIGRQTMPIFLTHVLVLAALRIALVHAGVTDRGLILAVIIPAGVLLPLVAAGFARRLGASRLLGWS</sequence>
<dbReference type="InterPro" id="IPR002656">
    <property type="entry name" value="Acyl_transf_3_dom"/>
</dbReference>
<feature type="transmembrane region" description="Helical" evidence="1">
    <location>
        <begin position="176"/>
        <end position="194"/>
    </location>
</feature>
<dbReference type="RefSeq" id="WP_184148467.1">
    <property type="nucleotide sequence ID" value="NZ_JACHFM010000002.1"/>
</dbReference>
<feature type="transmembrane region" description="Helical" evidence="1">
    <location>
        <begin position="206"/>
        <end position="229"/>
    </location>
</feature>
<feature type="transmembrane region" description="Helical" evidence="1">
    <location>
        <begin position="49"/>
        <end position="70"/>
    </location>
</feature>
<keyword evidence="3" id="KW-0808">Transferase</keyword>
<feature type="domain" description="Acyltransferase 3" evidence="2">
    <location>
        <begin position="16"/>
        <end position="318"/>
    </location>
</feature>
<name>A0A840SS52_9RHOB</name>
<dbReference type="AlphaFoldDB" id="A0A840SS52"/>
<evidence type="ECO:0000313" key="3">
    <source>
        <dbReference type="EMBL" id="MBB5222042.1"/>
    </source>
</evidence>
<keyword evidence="4" id="KW-1185">Reference proteome</keyword>
<comment type="caution">
    <text evidence="3">The sequence shown here is derived from an EMBL/GenBank/DDBJ whole genome shotgun (WGS) entry which is preliminary data.</text>
</comment>
<feature type="transmembrane region" description="Helical" evidence="1">
    <location>
        <begin position="276"/>
        <end position="296"/>
    </location>
</feature>
<keyword evidence="1" id="KW-0472">Membrane</keyword>
<feature type="transmembrane region" description="Helical" evidence="1">
    <location>
        <begin position="302"/>
        <end position="323"/>
    </location>
</feature>
<feature type="transmembrane region" description="Helical" evidence="1">
    <location>
        <begin position="123"/>
        <end position="143"/>
    </location>
</feature>
<evidence type="ECO:0000256" key="1">
    <source>
        <dbReference type="SAM" id="Phobius"/>
    </source>
</evidence>
<dbReference type="Proteomes" id="UP000549457">
    <property type="component" value="Unassembled WGS sequence"/>
</dbReference>
<protein>
    <submittedName>
        <fullName evidence="3">Fucose 4-O-acetylase-like acetyltransferase</fullName>
    </submittedName>
</protein>
<keyword evidence="1" id="KW-1133">Transmembrane helix</keyword>
<dbReference type="PANTHER" id="PTHR37312">
    <property type="entry name" value="MEMBRANE-BOUND ACYLTRANSFERASE YKRP-RELATED"/>
    <property type="match status" value="1"/>
</dbReference>
<accession>A0A840SS52</accession>
<feature type="transmembrane region" description="Helical" evidence="1">
    <location>
        <begin position="19"/>
        <end position="37"/>
    </location>
</feature>
<feature type="transmembrane region" description="Helical" evidence="1">
    <location>
        <begin position="90"/>
        <end position="107"/>
    </location>
</feature>
<organism evidence="3 4">
    <name type="scientific">Amaricoccus macauensis</name>
    <dbReference type="NCBI Taxonomy" id="57001"/>
    <lineage>
        <taxon>Bacteria</taxon>
        <taxon>Pseudomonadati</taxon>
        <taxon>Pseudomonadota</taxon>
        <taxon>Alphaproteobacteria</taxon>
        <taxon>Rhodobacterales</taxon>
        <taxon>Paracoccaceae</taxon>
        <taxon>Amaricoccus</taxon>
    </lineage>
</organism>
<dbReference type="Pfam" id="PF01757">
    <property type="entry name" value="Acyl_transf_3"/>
    <property type="match status" value="1"/>
</dbReference>
<gene>
    <name evidence="3" type="ORF">HNP73_001978</name>
</gene>
<keyword evidence="1" id="KW-0812">Transmembrane</keyword>
<dbReference type="PANTHER" id="PTHR37312:SF1">
    <property type="entry name" value="MEMBRANE-BOUND ACYLTRANSFERASE YKRP-RELATED"/>
    <property type="match status" value="1"/>
</dbReference>
<proteinExistence type="predicted"/>
<feature type="transmembrane region" description="Helical" evidence="1">
    <location>
        <begin position="150"/>
        <end position="170"/>
    </location>
</feature>
<dbReference type="GO" id="GO:0016747">
    <property type="term" value="F:acyltransferase activity, transferring groups other than amino-acyl groups"/>
    <property type="evidence" value="ECO:0007669"/>
    <property type="project" value="InterPro"/>
</dbReference>
<feature type="transmembrane region" description="Helical" evidence="1">
    <location>
        <begin position="241"/>
        <end position="264"/>
    </location>
</feature>
<reference evidence="3 4" key="1">
    <citation type="submission" date="2020-08" db="EMBL/GenBank/DDBJ databases">
        <title>Genomic Encyclopedia of Type Strains, Phase IV (KMG-IV): sequencing the most valuable type-strain genomes for metagenomic binning, comparative biology and taxonomic classification.</title>
        <authorList>
            <person name="Goeker M."/>
        </authorList>
    </citation>
    <scope>NUCLEOTIDE SEQUENCE [LARGE SCALE GENOMIC DNA]</scope>
    <source>
        <strain evidence="3 4">DSM 101730</strain>
    </source>
</reference>
<evidence type="ECO:0000313" key="4">
    <source>
        <dbReference type="Proteomes" id="UP000549457"/>
    </source>
</evidence>
<dbReference type="InterPro" id="IPR052734">
    <property type="entry name" value="Nod_factor_acetyltransferase"/>
</dbReference>